<organism evidence="1 2">
    <name type="scientific">Botryotinia fuckeliana (strain T4)</name>
    <name type="common">Noble rot fungus</name>
    <name type="synonym">Botrytis cinerea</name>
    <dbReference type="NCBI Taxonomy" id="999810"/>
    <lineage>
        <taxon>Eukaryota</taxon>
        <taxon>Fungi</taxon>
        <taxon>Dikarya</taxon>
        <taxon>Ascomycota</taxon>
        <taxon>Pezizomycotina</taxon>
        <taxon>Leotiomycetes</taxon>
        <taxon>Helotiales</taxon>
        <taxon>Sclerotiniaceae</taxon>
        <taxon>Botrytis</taxon>
    </lineage>
</organism>
<reference evidence="2" key="1">
    <citation type="journal article" date="2011" name="PLoS Genet.">
        <title>Genomic analysis of the necrotrophic fungal pathogens Sclerotinia sclerotiorum and Botrytis cinerea.</title>
        <authorList>
            <person name="Amselem J."/>
            <person name="Cuomo C.A."/>
            <person name="van Kan J.A."/>
            <person name="Viaud M."/>
            <person name="Benito E.P."/>
            <person name="Couloux A."/>
            <person name="Coutinho P.M."/>
            <person name="de Vries R.P."/>
            <person name="Dyer P.S."/>
            <person name="Fillinger S."/>
            <person name="Fournier E."/>
            <person name="Gout L."/>
            <person name="Hahn M."/>
            <person name="Kohn L."/>
            <person name="Lapalu N."/>
            <person name="Plummer K.M."/>
            <person name="Pradier J.M."/>
            <person name="Quevillon E."/>
            <person name="Sharon A."/>
            <person name="Simon A."/>
            <person name="ten Have A."/>
            <person name="Tudzynski B."/>
            <person name="Tudzynski P."/>
            <person name="Wincker P."/>
            <person name="Andrew M."/>
            <person name="Anthouard V."/>
            <person name="Beever R.E."/>
            <person name="Beffa R."/>
            <person name="Benoit I."/>
            <person name="Bouzid O."/>
            <person name="Brault B."/>
            <person name="Chen Z."/>
            <person name="Choquer M."/>
            <person name="Collemare J."/>
            <person name="Cotton P."/>
            <person name="Danchin E.G."/>
            <person name="Da Silva C."/>
            <person name="Gautier A."/>
            <person name="Giraud C."/>
            <person name="Giraud T."/>
            <person name="Gonzalez C."/>
            <person name="Grossetete S."/>
            <person name="Guldener U."/>
            <person name="Henrissat B."/>
            <person name="Howlett B.J."/>
            <person name="Kodira C."/>
            <person name="Kretschmer M."/>
            <person name="Lappartient A."/>
            <person name="Leroch M."/>
            <person name="Levis C."/>
            <person name="Mauceli E."/>
            <person name="Neuveglise C."/>
            <person name="Oeser B."/>
            <person name="Pearson M."/>
            <person name="Poulain J."/>
            <person name="Poussereau N."/>
            <person name="Quesneville H."/>
            <person name="Rascle C."/>
            <person name="Schumacher J."/>
            <person name="Segurens B."/>
            <person name="Sexton A."/>
            <person name="Silva E."/>
            <person name="Sirven C."/>
            <person name="Soanes D.M."/>
            <person name="Talbot N.J."/>
            <person name="Templeton M."/>
            <person name="Yandava C."/>
            <person name="Yarden O."/>
            <person name="Zeng Q."/>
            <person name="Rollins J.A."/>
            <person name="Lebrun M.H."/>
            <person name="Dickman M."/>
        </authorList>
    </citation>
    <scope>NUCLEOTIDE SEQUENCE [LARGE SCALE GENOMIC DNA]</scope>
    <source>
        <strain evidence="2">T4</strain>
    </source>
</reference>
<accession>G2XW30</accession>
<dbReference type="EMBL" id="FQ790271">
    <property type="protein sequence ID" value="CCD44700.1"/>
    <property type="molecule type" value="Genomic_DNA"/>
</dbReference>
<dbReference type="Proteomes" id="UP000008177">
    <property type="component" value="Unplaced contigs"/>
</dbReference>
<evidence type="ECO:0000313" key="1">
    <source>
        <dbReference type="EMBL" id="CCD44700.1"/>
    </source>
</evidence>
<name>G2XW30_BOTF4</name>
<dbReference type="HOGENOM" id="CLU_3106045_0_0_1"/>
<evidence type="ECO:0000313" key="2">
    <source>
        <dbReference type="Proteomes" id="UP000008177"/>
    </source>
</evidence>
<proteinExistence type="predicted"/>
<protein>
    <submittedName>
        <fullName evidence="1">Uncharacterized protein</fullName>
    </submittedName>
</protein>
<dbReference type="AlphaFoldDB" id="G2XW30"/>
<dbReference type="InParanoid" id="G2XW30"/>
<sequence>MSTWVAPWYQNDSERRKILEEEALKFTKLQNMTYTLKTSGGTFLVHDYVLH</sequence>
<gene>
    <name evidence="1" type="ORF">BofuT4_uP056010.1</name>
</gene>